<name>A0A368FAY5_ANCCA</name>
<dbReference type="InterPro" id="IPR036034">
    <property type="entry name" value="PDZ_sf"/>
</dbReference>
<feature type="domain" description="PDZ" evidence="1">
    <location>
        <begin position="7"/>
        <end position="87"/>
    </location>
</feature>
<evidence type="ECO:0000313" key="2">
    <source>
        <dbReference type="EMBL" id="RCN28070.1"/>
    </source>
</evidence>
<sequence length="97" mass="10987">MSYETISVRMNRSDPSIRWGFTLRQQGNRIVVATVDRDSLSDKAGMKSGDEVDTVCGRNAVNMSVNEANSIVDSSYQEVHFNLRRWALSQLFRAETN</sequence>
<dbReference type="SUPFAM" id="SSF50156">
    <property type="entry name" value="PDZ domain-like"/>
    <property type="match status" value="1"/>
</dbReference>
<protein>
    <submittedName>
        <fullName evidence="2">PDZ/DHR/GLGF domain protein</fullName>
    </submittedName>
</protein>
<accession>A0A368FAY5</accession>
<dbReference type="OrthoDB" id="44841at2759"/>
<dbReference type="SMART" id="SM00228">
    <property type="entry name" value="PDZ"/>
    <property type="match status" value="1"/>
</dbReference>
<dbReference type="AlphaFoldDB" id="A0A368FAY5"/>
<dbReference type="PROSITE" id="PS50106">
    <property type="entry name" value="PDZ"/>
    <property type="match status" value="1"/>
</dbReference>
<dbReference type="Pfam" id="PF00595">
    <property type="entry name" value="PDZ"/>
    <property type="match status" value="1"/>
</dbReference>
<gene>
    <name evidence="2" type="ORF">ANCCAN_26193</name>
</gene>
<evidence type="ECO:0000313" key="3">
    <source>
        <dbReference type="Proteomes" id="UP000252519"/>
    </source>
</evidence>
<comment type="caution">
    <text evidence="2">The sequence shown here is derived from an EMBL/GenBank/DDBJ whole genome shotgun (WGS) entry which is preliminary data.</text>
</comment>
<evidence type="ECO:0000259" key="1">
    <source>
        <dbReference type="PROSITE" id="PS50106"/>
    </source>
</evidence>
<reference evidence="2 3" key="1">
    <citation type="submission" date="2014-10" db="EMBL/GenBank/DDBJ databases">
        <title>Draft genome of the hookworm Ancylostoma caninum.</title>
        <authorList>
            <person name="Mitreva M."/>
        </authorList>
    </citation>
    <scope>NUCLEOTIDE SEQUENCE [LARGE SCALE GENOMIC DNA]</scope>
    <source>
        <strain evidence="2 3">Baltimore</strain>
    </source>
</reference>
<proteinExistence type="predicted"/>
<dbReference type="Proteomes" id="UP000252519">
    <property type="component" value="Unassembled WGS sequence"/>
</dbReference>
<keyword evidence="3" id="KW-1185">Reference proteome</keyword>
<dbReference type="STRING" id="29170.A0A368FAY5"/>
<dbReference type="InterPro" id="IPR001478">
    <property type="entry name" value="PDZ"/>
</dbReference>
<dbReference type="EMBL" id="JOJR01003082">
    <property type="protein sequence ID" value="RCN28070.1"/>
    <property type="molecule type" value="Genomic_DNA"/>
</dbReference>
<organism evidence="2 3">
    <name type="scientific">Ancylostoma caninum</name>
    <name type="common">Dog hookworm</name>
    <dbReference type="NCBI Taxonomy" id="29170"/>
    <lineage>
        <taxon>Eukaryota</taxon>
        <taxon>Metazoa</taxon>
        <taxon>Ecdysozoa</taxon>
        <taxon>Nematoda</taxon>
        <taxon>Chromadorea</taxon>
        <taxon>Rhabditida</taxon>
        <taxon>Rhabditina</taxon>
        <taxon>Rhabditomorpha</taxon>
        <taxon>Strongyloidea</taxon>
        <taxon>Ancylostomatidae</taxon>
        <taxon>Ancylostomatinae</taxon>
        <taxon>Ancylostoma</taxon>
    </lineage>
</organism>
<dbReference type="Gene3D" id="2.30.42.10">
    <property type="match status" value="1"/>
</dbReference>